<evidence type="ECO:0000256" key="3">
    <source>
        <dbReference type="ARBA" id="ARBA00023274"/>
    </source>
</evidence>
<protein>
    <submittedName>
        <fullName evidence="5">40S ribosomal protein S8-B-like</fullName>
    </submittedName>
</protein>
<keyword evidence="4" id="KW-1185">Reference proteome</keyword>
<dbReference type="InterPro" id="IPR001047">
    <property type="entry name" value="Ribosomal_eS8"/>
</dbReference>
<evidence type="ECO:0000256" key="1">
    <source>
        <dbReference type="ARBA" id="ARBA00005257"/>
    </source>
</evidence>
<dbReference type="OrthoDB" id="1703270at2759"/>
<dbReference type="GO" id="GO:0003735">
    <property type="term" value="F:structural constituent of ribosome"/>
    <property type="evidence" value="ECO:0007669"/>
    <property type="project" value="InterPro"/>
</dbReference>
<keyword evidence="3" id="KW-0687">Ribonucleoprotein</keyword>
<dbReference type="Pfam" id="PF01201">
    <property type="entry name" value="Ribosomal_S8e"/>
    <property type="match status" value="1"/>
</dbReference>
<dbReference type="AlphaFoldDB" id="A0A6P8J6C7"/>
<dbReference type="InParanoid" id="A0A6P8J6C7"/>
<sequence length="212" mass="23813">MAAALVKNVEALATSLSAFKLFQRVPACTTLHPVLQSTRTLHTSVMLQGGRPKSFWRTKRHPANTRIDHNLPEKIKDRKAFGGHRKLKALRINKGCFTWDSLGVDLETPIVSVIHSYANKQHVHKNVIVKGSIVQIDANPFKTWYEAHKEQHNEEKLQSSQDNNNIKLLNEDVLYAKISTRPGQVGACNGYILEGKDLEDIQSIISNSNTVK</sequence>
<proteinExistence type="inferred from homology"/>
<dbReference type="Proteomes" id="UP000515163">
    <property type="component" value="Unplaced"/>
</dbReference>
<dbReference type="KEGG" id="aten:116306889"/>
<name>A0A6P8J6C7_ACTTE</name>
<dbReference type="GeneID" id="116306889"/>
<evidence type="ECO:0000313" key="5">
    <source>
        <dbReference type="RefSeq" id="XP_031572880.1"/>
    </source>
</evidence>
<dbReference type="Gene3D" id="3.10.290.70">
    <property type="match status" value="1"/>
</dbReference>
<evidence type="ECO:0000313" key="4">
    <source>
        <dbReference type="Proteomes" id="UP000515163"/>
    </source>
</evidence>
<gene>
    <name evidence="5" type="primary">LOC116306889</name>
</gene>
<dbReference type="RefSeq" id="XP_031572880.1">
    <property type="nucleotide sequence ID" value="XM_031717020.1"/>
</dbReference>
<dbReference type="PANTHER" id="PTHR10394">
    <property type="entry name" value="40S RIBOSOMAL PROTEIN S8"/>
    <property type="match status" value="1"/>
</dbReference>
<dbReference type="CDD" id="cd11380">
    <property type="entry name" value="Ribosomal_S8e_like"/>
    <property type="match status" value="1"/>
</dbReference>
<reference evidence="5" key="1">
    <citation type="submission" date="2025-08" db="UniProtKB">
        <authorList>
            <consortium name="RefSeq"/>
        </authorList>
    </citation>
    <scope>IDENTIFICATION</scope>
    <source>
        <tissue evidence="5">Tentacle</tissue>
    </source>
</reference>
<organism evidence="4 5">
    <name type="scientific">Actinia tenebrosa</name>
    <name type="common">Australian red waratah sea anemone</name>
    <dbReference type="NCBI Taxonomy" id="6105"/>
    <lineage>
        <taxon>Eukaryota</taxon>
        <taxon>Metazoa</taxon>
        <taxon>Cnidaria</taxon>
        <taxon>Anthozoa</taxon>
        <taxon>Hexacorallia</taxon>
        <taxon>Actiniaria</taxon>
        <taxon>Actiniidae</taxon>
        <taxon>Actinia</taxon>
    </lineage>
</organism>
<comment type="similarity">
    <text evidence="1">Belongs to the eukaryotic ribosomal protein eS8 family.</text>
</comment>
<evidence type="ECO:0000256" key="2">
    <source>
        <dbReference type="ARBA" id="ARBA00022980"/>
    </source>
</evidence>
<dbReference type="GO" id="GO:0006412">
    <property type="term" value="P:translation"/>
    <property type="evidence" value="ECO:0007669"/>
    <property type="project" value="InterPro"/>
</dbReference>
<keyword evidence="2" id="KW-0689">Ribosomal protein</keyword>
<accession>A0A6P8J6C7</accession>
<dbReference type="GO" id="GO:1990904">
    <property type="term" value="C:ribonucleoprotein complex"/>
    <property type="evidence" value="ECO:0007669"/>
    <property type="project" value="UniProtKB-KW"/>
</dbReference>
<dbReference type="GO" id="GO:0005840">
    <property type="term" value="C:ribosome"/>
    <property type="evidence" value="ECO:0007669"/>
    <property type="project" value="UniProtKB-KW"/>
</dbReference>
<dbReference type="InterPro" id="IPR022309">
    <property type="entry name" value="Ribosomal_Se8/biogenesis_NSA2"/>
</dbReference>